<protein>
    <recommendedName>
        <fullName evidence="1">AAA+ ATPase domain-containing protein</fullName>
    </recommendedName>
</protein>
<dbReference type="SUPFAM" id="SSF52540">
    <property type="entry name" value="P-loop containing nucleoside triphosphate hydrolases"/>
    <property type="match status" value="1"/>
</dbReference>
<dbReference type="Pfam" id="PF22942">
    <property type="entry name" value="DUF7025"/>
    <property type="match status" value="1"/>
</dbReference>
<proteinExistence type="predicted"/>
<dbReference type="Pfam" id="PF00004">
    <property type="entry name" value="AAA"/>
    <property type="match status" value="1"/>
</dbReference>
<name>A0ABR1P0N4_DIAER</name>
<dbReference type="PANTHER" id="PTHR46411">
    <property type="entry name" value="FAMILY ATPASE, PUTATIVE-RELATED"/>
    <property type="match status" value="1"/>
</dbReference>
<organism evidence="2 3">
    <name type="scientific">Diaporthe eres</name>
    <name type="common">Phomopsis oblonga</name>
    <dbReference type="NCBI Taxonomy" id="83184"/>
    <lineage>
        <taxon>Eukaryota</taxon>
        <taxon>Fungi</taxon>
        <taxon>Dikarya</taxon>
        <taxon>Ascomycota</taxon>
        <taxon>Pezizomycotina</taxon>
        <taxon>Sordariomycetes</taxon>
        <taxon>Sordariomycetidae</taxon>
        <taxon>Diaporthales</taxon>
        <taxon>Diaporthaceae</taxon>
        <taxon>Diaporthe</taxon>
        <taxon>Diaporthe eres species complex</taxon>
    </lineage>
</organism>
<evidence type="ECO:0000259" key="1">
    <source>
        <dbReference type="SMART" id="SM00382"/>
    </source>
</evidence>
<gene>
    <name evidence="2" type="ORF">SLS63_009114</name>
</gene>
<dbReference type="InterPro" id="IPR027417">
    <property type="entry name" value="P-loop_NTPase"/>
</dbReference>
<sequence>MPRPMRASRRADDIDLDEEEEEVLALLERRRNFVGPYDEESQYREGLRRGEEAVNASLAHPAFLFPNQPTGDSMKAVTSATTVTSAEAMSSASELCLYLMDTCDAHCPKSCTSCKPRWSTLPSPEAEKAHIAKLENEHGIVKRIDPKHDNKTVRVDIQNKHMKSILSNVFDGYPGFHASLLPENSAWVFNEPFDIFVGRWVQLREYKLQTPFAAGKAAWVALVAAMTPVVQPTLDSIKRIRDTGLILWKDLHLIFPPGELILVDEPGAVQSVVRVQEGIPFFDPRIHQQVHRLKLEYVDWDGETHGLRTKTLDIPEYAGHKKVRESDLKTIPLDFCPSEEELRTKLIARGRRWSSMKDVDYKQFAGKKVPTICGFDLKIKDWCLFPVDGISDITFNNLAYDKLVLPPGEKKMAWAFVESKNLLLDASDSDRGTAFDDFVTDKGKGLVMLLCGSPGVGKTYTAEAIAEMAKVPLYMISAGELGSVSSQVEQALDKALGLCRRWKAMLLLDEADVFLGKRLSGGNTSIERNELVSIFLRRLEYYQGTMFLTTNKIENIDDAFQSRIDIILPYGDLTDEARHQVWINFINKSGGTEVFDLTEQQVQQLAREYNLNGREIKNLVKSSLLVAGKFGGPGVPDTSSTGGSETNEKTAAVKDPAPAKVTMAILETLAAMRIRAHKLMGKTEDDGGVGL</sequence>
<dbReference type="CDD" id="cd19481">
    <property type="entry name" value="RecA-like_protease"/>
    <property type="match status" value="1"/>
</dbReference>
<dbReference type="Proteomes" id="UP001430848">
    <property type="component" value="Unassembled WGS sequence"/>
</dbReference>
<reference evidence="2 3" key="1">
    <citation type="submission" date="2024-02" db="EMBL/GenBank/DDBJ databases">
        <title>De novo assembly and annotation of 12 fungi associated with fruit tree decline syndrome in Ontario, Canada.</title>
        <authorList>
            <person name="Sulman M."/>
            <person name="Ellouze W."/>
            <person name="Ilyukhin E."/>
        </authorList>
    </citation>
    <scope>NUCLEOTIDE SEQUENCE [LARGE SCALE GENOMIC DNA]</scope>
    <source>
        <strain evidence="2 3">M169</strain>
    </source>
</reference>
<feature type="domain" description="AAA+ ATPase" evidence="1">
    <location>
        <begin position="444"/>
        <end position="574"/>
    </location>
</feature>
<dbReference type="SMART" id="SM00382">
    <property type="entry name" value="AAA"/>
    <property type="match status" value="1"/>
</dbReference>
<keyword evidence="3" id="KW-1185">Reference proteome</keyword>
<comment type="caution">
    <text evidence="2">The sequence shown here is derived from an EMBL/GenBank/DDBJ whole genome shotgun (WGS) entry which is preliminary data.</text>
</comment>
<dbReference type="InterPro" id="IPR054289">
    <property type="entry name" value="DUF7025"/>
</dbReference>
<accession>A0ABR1P0N4</accession>
<evidence type="ECO:0000313" key="2">
    <source>
        <dbReference type="EMBL" id="KAK7722840.1"/>
    </source>
</evidence>
<dbReference type="InterPro" id="IPR003959">
    <property type="entry name" value="ATPase_AAA_core"/>
</dbReference>
<dbReference type="InterPro" id="IPR003593">
    <property type="entry name" value="AAA+_ATPase"/>
</dbReference>
<evidence type="ECO:0000313" key="3">
    <source>
        <dbReference type="Proteomes" id="UP001430848"/>
    </source>
</evidence>
<dbReference type="EMBL" id="JAKNSF020000064">
    <property type="protein sequence ID" value="KAK7722840.1"/>
    <property type="molecule type" value="Genomic_DNA"/>
</dbReference>
<dbReference type="PANTHER" id="PTHR46411:SF3">
    <property type="entry name" value="AAA+ ATPASE DOMAIN-CONTAINING PROTEIN"/>
    <property type="match status" value="1"/>
</dbReference>
<dbReference type="Gene3D" id="3.40.50.300">
    <property type="entry name" value="P-loop containing nucleotide triphosphate hydrolases"/>
    <property type="match status" value="1"/>
</dbReference>